<dbReference type="EnsemblProtists" id="HpaT804493">
    <property type="protein sequence ID" value="HpaP804493"/>
    <property type="gene ID" value="HpaG804493"/>
</dbReference>
<dbReference type="Proteomes" id="UP000011713">
    <property type="component" value="Unassembled WGS sequence"/>
</dbReference>
<proteinExistence type="predicted"/>
<dbReference type="InParanoid" id="M4BDX6"/>
<evidence type="ECO:0000313" key="2">
    <source>
        <dbReference type="Proteomes" id="UP000011713"/>
    </source>
</evidence>
<name>M4BDX6_HYAAE</name>
<evidence type="ECO:0000313" key="1">
    <source>
        <dbReference type="EnsemblProtists" id="HpaP804494"/>
    </source>
</evidence>
<dbReference type="EMBL" id="JH598169">
    <property type="status" value="NOT_ANNOTATED_CDS"/>
    <property type="molecule type" value="Genomic_DNA"/>
</dbReference>
<reference evidence="1" key="2">
    <citation type="submission" date="2015-06" db="UniProtKB">
        <authorList>
            <consortium name="EnsemblProtists"/>
        </authorList>
    </citation>
    <scope>IDENTIFICATION</scope>
    <source>
        <strain evidence="1">Emoy2</strain>
    </source>
</reference>
<organism evidence="1 2">
    <name type="scientific">Hyaloperonospora arabidopsidis (strain Emoy2)</name>
    <name type="common">Downy mildew agent</name>
    <name type="synonym">Peronospora arabidopsidis</name>
    <dbReference type="NCBI Taxonomy" id="559515"/>
    <lineage>
        <taxon>Eukaryota</taxon>
        <taxon>Sar</taxon>
        <taxon>Stramenopiles</taxon>
        <taxon>Oomycota</taxon>
        <taxon>Peronosporomycetes</taxon>
        <taxon>Peronosporales</taxon>
        <taxon>Peronosporaceae</taxon>
        <taxon>Hyaloperonospora</taxon>
    </lineage>
</organism>
<dbReference type="EnsemblProtists" id="HpaT804494">
    <property type="protein sequence ID" value="HpaP804494"/>
    <property type="gene ID" value="HpaG804494"/>
</dbReference>
<dbReference type="HOGENOM" id="CLU_2890569_0_0_1"/>
<dbReference type="AlphaFoldDB" id="M4BDX6"/>
<keyword evidence="2" id="KW-1185">Reference proteome</keyword>
<reference evidence="2" key="1">
    <citation type="journal article" date="2010" name="Science">
        <title>Signatures of adaptation to obligate biotrophy in the Hyaloperonospora arabidopsidis genome.</title>
        <authorList>
            <person name="Baxter L."/>
            <person name="Tripathy S."/>
            <person name="Ishaque N."/>
            <person name="Boot N."/>
            <person name="Cabral A."/>
            <person name="Kemen E."/>
            <person name="Thines M."/>
            <person name="Ah-Fong A."/>
            <person name="Anderson R."/>
            <person name="Badejoko W."/>
            <person name="Bittner-Eddy P."/>
            <person name="Boore J.L."/>
            <person name="Chibucos M.C."/>
            <person name="Coates M."/>
            <person name="Dehal P."/>
            <person name="Delehaunty K."/>
            <person name="Dong S."/>
            <person name="Downton P."/>
            <person name="Dumas B."/>
            <person name="Fabro G."/>
            <person name="Fronick C."/>
            <person name="Fuerstenberg S.I."/>
            <person name="Fulton L."/>
            <person name="Gaulin E."/>
            <person name="Govers F."/>
            <person name="Hughes L."/>
            <person name="Humphray S."/>
            <person name="Jiang R.H."/>
            <person name="Judelson H."/>
            <person name="Kamoun S."/>
            <person name="Kyung K."/>
            <person name="Meijer H."/>
            <person name="Minx P."/>
            <person name="Morris P."/>
            <person name="Nelson J."/>
            <person name="Phuntumart V."/>
            <person name="Qutob D."/>
            <person name="Rehmany A."/>
            <person name="Rougon-Cardoso A."/>
            <person name="Ryden P."/>
            <person name="Torto-Alalibo T."/>
            <person name="Studholme D."/>
            <person name="Wang Y."/>
            <person name="Win J."/>
            <person name="Wood J."/>
            <person name="Clifton S.W."/>
            <person name="Rogers J."/>
            <person name="Van den Ackerveken G."/>
            <person name="Jones J.D."/>
            <person name="McDowell J.M."/>
            <person name="Beynon J."/>
            <person name="Tyler B.M."/>
        </authorList>
    </citation>
    <scope>NUCLEOTIDE SEQUENCE [LARGE SCALE GENOMIC DNA]</scope>
    <source>
        <strain evidence="2">Emoy2</strain>
    </source>
</reference>
<sequence>MRAPTGPKHVSTEQQVAAHTDELKRGFHSGALNEDTAENIDEIYFAIYFYSGRTHGFVGENLM</sequence>
<protein>
    <submittedName>
        <fullName evidence="1">Uncharacterized protein</fullName>
    </submittedName>
</protein>
<dbReference type="VEuPathDB" id="FungiDB:HpaG804493"/>
<accession>M4BDX6</accession>